<dbReference type="Pfam" id="PF01464">
    <property type="entry name" value="SLT"/>
    <property type="match status" value="1"/>
</dbReference>
<evidence type="ECO:0000313" key="3">
    <source>
        <dbReference type="EMBL" id="SFB56700.1"/>
    </source>
</evidence>
<dbReference type="InterPro" id="IPR008258">
    <property type="entry name" value="Transglycosylase_SLT_dom_1"/>
</dbReference>
<keyword evidence="4" id="KW-1185">Reference proteome</keyword>
<dbReference type="RefSeq" id="WP_091676930.1">
    <property type="nucleotide sequence ID" value="NZ_FOKG01000020.1"/>
</dbReference>
<organism evidence="3 4">
    <name type="scientific">Amycolatopsis marina</name>
    <dbReference type="NCBI Taxonomy" id="490629"/>
    <lineage>
        <taxon>Bacteria</taxon>
        <taxon>Bacillati</taxon>
        <taxon>Actinomycetota</taxon>
        <taxon>Actinomycetes</taxon>
        <taxon>Pseudonocardiales</taxon>
        <taxon>Pseudonocardiaceae</taxon>
        <taxon>Amycolatopsis</taxon>
    </lineage>
</organism>
<sequence length="388" mass="41130">MRARHLVLLLCLLGVVLIVVPVTFMTVLVAVQPAAGQSSPSRAGVAVARLPPLARSMLPLVTTRVSERCPELSVIRVLAEVQAESGWNPQAWSADVNGGAAGLLQINQANWVGLGGQSWTSSPPPVDADIFDASTHLTFGIDFLCTNLRAMTEYLQQSGKATDPLDAMSICHIAGCSRVTGSRTGIPTAGEAGCGGQCASLVRRYLNNIHRYESEWMPPPDNGGSAGAVPSGVDLGQLSAPNAYTGGPTECTEPDPTTSGCLTAATANGIGEIQRTFGSQIQSAGCWAPRPWNPTSDHPKGRGCDLFPDRAGIFPSGEQLNAGWRIAAWLRVHAEALRVRYVIWQGRYWDPTTGDQGGWGEPYTGGGVYDANDATGGHYDHIHVSFKE</sequence>
<dbReference type="InterPro" id="IPR023346">
    <property type="entry name" value="Lysozyme-like_dom_sf"/>
</dbReference>
<dbReference type="Proteomes" id="UP000243799">
    <property type="component" value="Unassembled WGS sequence"/>
</dbReference>
<accession>A0A1I1C7H6</accession>
<dbReference type="Pfam" id="PF26571">
    <property type="entry name" value="VldE"/>
    <property type="match status" value="1"/>
</dbReference>
<dbReference type="InterPro" id="IPR058593">
    <property type="entry name" value="ARB_07466-like_C"/>
</dbReference>
<evidence type="ECO:0000259" key="2">
    <source>
        <dbReference type="Pfam" id="PF26571"/>
    </source>
</evidence>
<gene>
    <name evidence="3" type="ORF">SAMN05216266_12037</name>
</gene>
<reference evidence="4" key="1">
    <citation type="submission" date="2016-10" db="EMBL/GenBank/DDBJ databases">
        <authorList>
            <person name="Varghese N."/>
            <person name="Submissions S."/>
        </authorList>
    </citation>
    <scope>NUCLEOTIDE SEQUENCE [LARGE SCALE GENOMIC DNA]</scope>
    <source>
        <strain evidence="4">CGMCC 4.3568</strain>
    </source>
</reference>
<name>A0A1I1C7H6_9PSEU</name>
<dbReference type="OrthoDB" id="2989771at2"/>
<evidence type="ECO:0000259" key="1">
    <source>
        <dbReference type="Pfam" id="PF01464"/>
    </source>
</evidence>
<proteinExistence type="predicted"/>
<feature type="domain" description="ARB-07466-like C-terminal" evidence="2">
    <location>
        <begin position="259"/>
        <end position="372"/>
    </location>
</feature>
<evidence type="ECO:0000313" key="4">
    <source>
        <dbReference type="Proteomes" id="UP000243799"/>
    </source>
</evidence>
<dbReference type="STRING" id="490629.SAMN05216266_12037"/>
<protein>
    <submittedName>
        <fullName evidence="3">Transglycosylase SLT domain-containing protein</fullName>
    </submittedName>
</protein>
<dbReference type="Gene3D" id="1.10.530.10">
    <property type="match status" value="1"/>
</dbReference>
<dbReference type="AlphaFoldDB" id="A0A1I1C7H6"/>
<dbReference type="SUPFAM" id="SSF53955">
    <property type="entry name" value="Lysozyme-like"/>
    <property type="match status" value="1"/>
</dbReference>
<dbReference type="EMBL" id="FOKG01000020">
    <property type="protein sequence ID" value="SFB56700.1"/>
    <property type="molecule type" value="Genomic_DNA"/>
</dbReference>
<feature type="domain" description="Transglycosylase SLT" evidence="1">
    <location>
        <begin position="79"/>
        <end position="145"/>
    </location>
</feature>